<keyword evidence="7" id="KW-1185">Reference proteome</keyword>
<gene>
    <name evidence="6" type="primary">arbB</name>
    <name evidence="6" type="ORF">XA3_04570</name>
</gene>
<dbReference type="Proteomes" id="UP001321861">
    <property type="component" value="Chromosome"/>
</dbReference>
<dbReference type="AlphaFoldDB" id="A0AAU9D6M5"/>
<dbReference type="GO" id="GO:0008422">
    <property type="term" value="F:beta-glucosidase activity"/>
    <property type="evidence" value="ECO:0007669"/>
    <property type="project" value="TreeGrafter"/>
</dbReference>
<dbReference type="FunFam" id="3.20.20.80:FF:000004">
    <property type="entry name" value="Beta-glucosidase 6-phospho-beta-glucosidase"/>
    <property type="match status" value="1"/>
</dbReference>
<keyword evidence="2" id="KW-0378">Hydrolase</keyword>
<dbReference type="PRINTS" id="PR00131">
    <property type="entry name" value="GLHYDRLASE1"/>
</dbReference>
<protein>
    <submittedName>
        <fullName evidence="6">Beta-glucosidase</fullName>
    </submittedName>
</protein>
<dbReference type="GO" id="GO:0016052">
    <property type="term" value="P:carbohydrate catabolic process"/>
    <property type="evidence" value="ECO:0007669"/>
    <property type="project" value="TreeGrafter"/>
</dbReference>
<dbReference type="KEGG" id="xap:XA3_04570"/>
<dbReference type="PANTHER" id="PTHR10353:SF122">
    <property type="entry name" value="6-PHOSPHO-BETA-GLUCOSIDASE ASCB-RELATED"/>
    <property type="match status" value="1"/>
</dbReference>
<evidence type="ECO:0000313" key="7">
    <source>
        <dbReference type="Proteomes" id="UP001321861"/>
    </source>
</evidence>
<organism evidence="6 7">
    <name type="scientific">Xylocopilactobacillus apicola</name>
    <dbReference type="NCBI Taxonomy" id="2932184"/>
    <lineage>
        <taxon>Bacteria</taxon>
        <taxon>Bacillati</taxon>
        <taxon>Bacillota</taxon>
        <taxon>Bacilli</taxon>
        <taxon>Lactobacillales</taxon>
        <taxon>Lactobacillaceae</taxon>
        <taxon>Xylocopilactobacillus</taxon>
    </lineage>
</organism>
<evidence type="ECO:0000256" key="3">
    <source>
        <dbReference type="ARBA" id="ARBA00023295"/>
    </source>
</evidence>
<sequence>MKQTEKSNEYSPEQIKELLAVKDDHKFPKRNGIDFYDTYPSDLSLLSKMHLNAFRTSIAWSRLFPTGLEDEPNPKGVEFYRNLFETMRQNNLEPIVTISHYEMPIALVLEQGGWQNHKVKDAFVHFGKTVIDLFHDLVKYWIPFNEVDSVVRHPFVSAGLLANEFSMKNEFQAMHNQYVASAQIVKFGHDKDSSLQFGCMLTGLTVYPYSCRPEDNLKAQKLRHYSYLAGDVQIKGHYPKSSYQMLHDDLQIEITKDDLAVLAEGTCDFLAFSYYMSVTVGEEDVKETDGNTIKSLKNPYLQTSDWGWQIDPLGLRILCQDLYNRFEVPLFIVENGFGAHDELKDGVIDDSYRIDYHRQHLLQLMKALNKDHIEIMGYLVWGLIDIVSSSSAEMSKRYGFIYVDQDNAGQGSKKRIPKKSYFWYREVIDSNGACLEHERTNDE</sequence>
<dbReference type="Gene3D" id="3.20.20.80">
    <property type="entry name" value="Glycosidases"/>
    <property type="match status" value="1"/>
</dbReference>
<accession>A0AAU9D6M5</accession>
<keyword evidence="3" id="KW-0326">Glycosidase</keyword>
<dbReference type="InterPro" id="IPR001360">
    <property type="entry name" value="Glyco_hydro_1"/>
</dbReference>
<comment type="similarity">
    <text evidence="1 5">Belongs to the glycosyl hydrolase 1 family.</text>
</comment>
<dbReference type="PANTHER" id="PTHR10353">
    <property type="entry name" value="GLYCOSYL HYDROLASE"/>
    <property type="match status" value="1"/>
</dbReference>
<evidence type="ECO:0000256" key="4">
    <source>
        <dbReference type="PROSITE-ProRule" id="PRU10055"/>
    </source>
</evidence>
<dbReference type="PROSITE" id="PS00572">
    <property type="entry name" value="GLYCOSYL_HYDROL_F1_1"/>
    <property type="match status" value="1"/>
</dbReference>
<dbReference type="EMBL" id="AP026802">
    <property type="protein sequence ID" value="BDR58016.1"/>
    <property type="molecule type" value="Genomic_DNA"/>
</dbReference>
<evidence type="ECO:0000256" key="1">
    <source>
        <dbReference type="ARBA" id="ARBA00010838"/>
    </source>
</evidence>
<evidence type="ECO:0000256" key="2">
    <source>
        <dbReference type="ARBA" id="ARBA00022801"/>
    </source>
</evidence>
<dbReference type="InterPro" id="IPR017853">
    <property type="entry name" value="GH"/>
</dbReference>
<feature type="active site" description="Nucleophile" evidence="4">
    <location>
        <position position="334"/>
    </location>
</feature>
<reference evidence="6 7" key="1">
    <citation type="journal article" date="2023" name="Microbiol. Spectr.">
        <title>Symbiosis of Carpenter Bees with Uncharacterized Lactic Acid Bacteria Showing NAD Auxotrophy.</title>
        <authorList>
            <person name="Kawasaki S."/>
            <person name="Ozawa K."/>
            <person name="Mori T."/>
            <person name="Yamamoto A."/>
            <person name="Ito M."/>
            <person name="Ohkuma M."/>
            <person name="Sakamoto M."/>
            <person name="Matsutani M."/>
        </authorList>
    </citation>
    <scope>NUCLEOTIDE SEQUENCE [LARGE SCALE GENOMIC DNA]</scope>
    <source>
        <strain evidence="6 7">XA3</strain>
    </source>
</reference>
<dbReference type="Pfam" id="PF00232">
    <property type="entry name" value="Glyco_hydro_1"/>
    <property type="match status" value="1"/>
</dbReference>
<evidence type="ECO:0000313" key="6">
    <source>
        <dbReference type="EMBL" id="BDR58016.1"/>
    </source>
</evidence>
<dbReference type="GO" id="GO:0005829">
    <property type="term" value="C:cytosol"/>
    <property type="evidence" value="ECO:0007669"/>
    <property type="project" value="TreeGrafter"/>
</dbReference>
<name>A0AAU9D6M5_9LACO</name>
<dbReference type="InterPro" id="IPR018120">
    <property type="entry name" value="Glyco_hydro_1_AS"/>
</dbReference>
<proteinExistence type="inferred from homology"/>
<dbReference type="SUPFAM" id="SSF51445">
    <property type="entry name" value="(Trans)glycosidases"/>
    <property type="match status" value="1"/>
</dbReference>
<evidence type="ECO:0000256" key="5">
    <source>
        <dbReference type="RuleBase" id="RU003690"/>
    </source>
</evidence>